<proteinExistence type="predicted"/>
<keyword evidence="3" id="KW-1185">Reference proteome</keyword>
<accession>A0ABQ5KC54</accession>
<protein>
    <submittedName>
        <fullName evidence="2">Uncharacterized protein</fullName>
    </submittedName>
</protein>
<gene>
    <name evidence="2" type="ORF">ADUPG1_004953</name>
</gene>
<feature type="compositionally biased region" description="Acidic residues" evidence="1">
    <location>
        <begin position="110"/>
        <end position="126"/>
    </location>
</feature>
<feature type="compositionally biased region" description="Basic and acidic residues" evidence="1">
    <location>
        <begin position="51"/>
        <end position="80"/>
    </location>
</feature>
<feature type="non-terminal residue" evidence="2">
    <location>
        <position position="156"/>
    </location>
</feature>
<feature type="region of interest" description="Disordered" evidence="1">
    <location>
        <begin position="1"/>
        <end position="24"/>
    </location>
</feature>
<evidence type="ECO:0000256" key="1">
    <source>
        <dbReference type="SAM" id="MobiDB-lite"/>
    </source>
</evidence>
<sequence>EEREQDMNGDIDHTKNTEDLEPALLSPVIVDVAEPLGSLWESICLDVLDAEDMKRDEERRRIKEAKRRKEEEERAKAEKGKGKKGKDSKKKDDVKGKNANKKKGKGIDVTPDEEEEEEEEENEEEDHLFGQIDNEMFDQIKNKPLFLFSSQTPVPS</sequence>
<organism evidence="2 3">
    <name type="scientific">Aduncisulcus paluster</name>
    <dbReference type="NCBI Taxonomy" id="2918883"/>
    <lineage>
        <taxon>Eukaryota</taxon>
        <taxon>Metamonada</taxon>
        <taxon>Carpediemonas-like organisms</taxon>
        <taxon>Aduncisulcus</taxon>
    </lineage>
</organism>
<feature type="non-terminal residue" evidence="2">
    <location>
        <position position="1"/>
    </location>
</feature>
<evidence type="ECO:0000313" key="2">
    <source>
        <dbReference type="EMBL" id="GKT28471.1"/>
    </source>
</evidence>
<feature type="region of interest" description="Disordered" evidence="1">
    <location>
        <begin position="44"/>
        <end position="136"/>
    </location>
</feature>
<dbReference type="Proteomes" id="UP001057375">
    <property type="component" value="Unassembled WGS sequence"/>
</dbReference>
<comment type="caution">
    <text evidence="2">The sequence shown here is derived from an EMBL/GenBank/DDBJ whole genome shotgun (WGS) entry which is preliminary data.</text>
</comment>
<name>A0ABQ5KC54_9EUKA</name>
<evidence type="ECO:0000313" key="3">
    <source>
        <dbReference type="Proteomes" id="UP001057375"/>
    </source>
</evidence>
<reference evidence="2" key="1">
    <citation type="submission" date="2022-03" db="EMBL/GenBank/DDBJ databases">
        <title>Draft genome sequence of Aduncisulcus paluster, a free-living microaerophilic Fornicata.</title>
        <authorList>
            <person name="Yuyama I."/>
            <person name="Kume K."/>
            <person name="Tamura T."/>
            <person name="Inagaki Y."/>
            <person name="Hashimoto T."/>
        </authorList>
    </citation>
    <scope>NUCLEOTIDE SEQUENCE</scope>
    <source>
        <strain evidence="2">NY0171</strain>
    </source>
</reference>
<dbReference type="EMBL" id="BQXS01007755">
    <property type="protein sequence ID" value="GKT28471.1"/>
    <property type="molecule type" value="Genomic_DNA"/>
</dbReference>